<reference evidence="1 2" key="1">
    <citation type="submission" date="2013-02" db="EMBL/GenBank/DDBJ databases">
        <title>The Genome Sequence of Acinetobacter beijerinckii ANC 3835.</title>
        <authorList>
            <consortium name="The Broad Institute Genome Sequencing Platform"/>
            <consortium name="The Broad Institute Genome Sequencing Center for Infectious Disease"/>
            <person name="Cerqueira G."/>
            <person name="Feldgarden M."/>
            <person name="Courvalin P."/>
            <person name="Perichon B."/>
            <person name="Grillot-Courvalin C."/>
            <person name="Clermont D."/>
            <person name="Rocha E."/>
            <person name="Yoon E.-J."/>
            <person name="Nemec A."/>
            <person name="Walker B."/>
            <person name="Young S.K."/>
            <person name="Zeng Q."/>
            <person name="Gargeya S."/>
            <person name="Fitzgerald M."/>
            <person name="Haas B."/>
            <person name="Abouelleil A."/>
            <person name="Alvarado L."/>
            <person name="Arachchi H.M."/>
            <person name="Berlin A.M."/>
            <person name="Chapman S.B."/>
            <person name="Dewar J."/>
            <person name="Goldberg J."/>
            <person name="Griggs A."/>
            <person name="Gujja S."/>
            <person name="Hansen M."/>
            <person name="Howarth C."/>
            <person name="Imamovic A."/>
            <person name="Larimer J."/>
            <person name="McCowan C."/>
            <person name="Murphy C."/>
            <person name="Neiman D."/>
            <person name="Pearson M."/>
            <person name="Priest M."/>
            <person name="Roberts A."/>
            <person name="Saif S."/>
            <person name="Shea T."/>
            <person name="Sisk P."/>
            <person name="Sykes S."/>
            <person name="Wortman J."/>
            <person name="Nusbaum C."/>
            <person name="Birren B."/>
        </authorList>
    </citation>
    <scope>NUCLEOTIDE SEQUENCE [LARGE SCALE GENOMIC DNA]</scope>
    <source>
        <strain evidence="1 2">ANC 3835</strain>
    </source>
</reference>
<comment type="caution">
    <text evidence="1">The sequence shown here is derived from an EMBL/GenBank/DDBJ whole genome shotgun (WGS) entry which is preliminary data.</text>
</comment>
<dbReference type="AlphaFoldDB" id="N9DX63"/>
<evidence type="ECO:0000313" key="2">
    <source>
        <dbReference type="Proteomes" id="UP000018417"/>
    </source>
</evidence>
<evidence type="ECO:0008006" key="3">
    <source>
        <dbReference type="Google" id="ProtNLM"/>
    </source>
</evidence>
<proteinExistence type="predicted"/>
<evidence type="ECO:0000313" key="1">
    <source>
        <dbReference type="EMBL" id="ENW02512.1"/>
    </source>
</evidence>
<dbReference type="RefSeq" id="WP_005056833.1">
    <property type="nucleotide sequence ID" value="NZ_KB849762.1"/>
</dbReference>
<sequence>MDKRILLPFTLSALTLILNGCGGESTKINEDPSRGNGITTSTSCDVTSADCLQFVMDYPVAGLNFDCSTDKVNHFITKLESNVVTGACKFGDSVTFYIQGESAKKITLGTVKLDNVAKLKMATPPRIRLIDIAMGATGQAPTSLSMSDDTIKVAMAYIKILQSLGVEQDSNVVGDIQPTEITKEKRNDLDKIEKNVEVQQLISGEYIEILKPWLNLEPVTDETAFKLLIQLINLSNTGIWQADLPIAKAGGEAGAINTTNTRPDGFFGCNKQDYSKCTTDKTNLRHSMGNFLLLSDRQGYILGYGQQWRGPATITNDLVLAPYVLTTKVKPLKMQLNAQNVWLNQITQSINPDQKLNFSLSNNAAENLSIKQGKVINGNTIAGTAGIYRQLMKLKDTDAVDNSLLGLWEQNIDNQLYKGTIDIVKVNPSSYLAKDIFKTEANVNSQQQYIFPLYATLTFRFQETSFQPVDLGIMIDENGDIRTDIKANATATDKSGVCATVKSVNSDGTITDSNDQIQYRIGTTGATLFSTNDKSISVRMILSNPKFGNVDGALFGLNLSAGTGAKINIHNLLAGQSSGINLTNFSNNTVTWSNTFAAYQLVYNELYDKLTTEEKNKYVAPTTEERDLAKRYSGTVTIKIADQNIPACKAIKTKS</sequence>
<dbReference type="OrthoDB" id="6712396at2"/>
<protein>
    <recommendedName>
        <fullName evidence="3">Pilus assembly protein FilF</fullName>
    </recommendedName>
</protein>
<dbReference type="EMBL" id="APQK01000019">
    <property type="protein sequence ID" value="ENW02512.1"/>
    <property type="molecule type" value="Genomic_DNA"/>
</dbReference>
<gene>
    <name evidence="1" type="ORF">F934_03377</name>
</gene>
<organism evidence="1 2">
    <name type="scientific">Acinetobacter beijerinckii ANC 3835</name>
    <dbReference type="NCBI Taxonomy" id="1217649"/>
    <lineage>
        <taxon>Bacteria</taxon>
        <taxon>Pseudomonadati</taxon>
        <taxon>Pseudomonadota</taxon>
        <taxon>Gammaproteobacteria</taxon>
        <taxon>Moraxellales</taxon>
        <taxon>Moraxellaceae</taxon>
        <taxon>Acinetobacter</taxon>
    </lineage>
</organism>
<dbReference type="PATRIC" id="fig|1217649.3.peg.3286"/>
<dbReference type="HOGENOM" id="CLU_425557_0_0_6"/>
<name>N9DX63_9GAMM</name>
<accession>N9DX63</accession>
<dbReference type="Proteomes" id="UP000018417">
    <property type="component" value="Unassembled WGS sequence"/>
</dbReference>